<gene>
    <name evidence="2" type="ORF">WDS16_17780</name>
</gene>
<reference evidence="2 3" key="1">
    <citation type="submission" date="2024-03" db="EMBL/GenBank/DDBJ databases">
        <title>Natural products discovery in diverse microorganisms through a two-stage MS feature dereplication strategy.</title>
        <authorList>
            <person name="Zhang R."/>
        </authorList>
    </citation>
    <scope>NUCLEOTIDE SEQUENCE [LARGE SCALE GENOMIC DNA]</scope>
    <source>
        <strain evidence="2 3">18930</strain>
    </source>
</reference>
<accession>A0ABZ2PE61</accession>
<evidence type="ECO:0000313" key="2">
    <source>
        <dbReference type="EMBL" id="WXG67099.1"/>
    </source>
</evidence>
<dbReference type="Pfam" id="PF02470">
    <property type="entry name" value="MlaD"/>
    <property type="match status" value="1"/>
</dbReference>
<protein>
    <submittedName>
        <fullName evidence="2">MlaD family protein</fullName>
    </submittedName>
</protein>
<keyword evidence="3" id="KW-1185">Reference proteome</keyword>
<organism evidence="2 3">
    <name type="scientific">Rhodococcus sovatensis</name>
    <dbReference type="NCBI Taxonomy" id="1805840"/>
    <lineage>
        <taxon>Bacteria</taxon>
        <taxon>Bacillati</taxon>
        <taxon>Actinomycetota</taxon>
        <taxon>Actinomycetes</taxon>
        <taxon>Mycobacteriales</taxon>
        <taxon>Nocardiaceae</taxon>
        <taxon>Rhodococcus</taxon>
    </lineage>
</organism>
<name>A0ABZ2PE61_9NOCA</name>
<dbReference type="Proteomes" id="UP001432000">
    <property type="component" value="Chromosome"/>
</dbReference>
<dbReference type="InterPro" id="IPR003399">
    <property type="entry name" value="Mce/MlaD"/>
</dbReference>
<proteinExistence type="predicted"/>
<dbReference type="RefSeq" id="WP_338886523.1">
    <property type="nucleotide sequence ID" value="NZ_CP147846.1"/>
</dbReference>
<dbReference type="PANTHER" id="PTHR33371">
    <property type="entry name" value="INTERMEMBRANE PHOSPHOLIPID TRANSPORT SYSTEM BINDING PROTEIN MLAD-RELATED"/>
    <property type="match status" value="1"/>
</dbReference>
<evidence type="ECO:0000313" key="3">
    <source>
        <dbReference type="Proteomes" id="UP001432000"/>
    </source>
</evidence>
<evidence type="ECO:0000259" key="1">
    <source>
        <dbReference type="Pfam" id="PF02470"/>
    </source>
</evidence>
<dbReference type="EMBL" id="CP147846">
    <property type="protein sequence ID" value="WXG67099.1"/>
    <property type="molecule type" value="Genomic_DNA"/>
</dbReference>
<feature type="domain" description="Mce/MlaD" evidence="1">
    <location>
        <begin position="37"/>
        <end position="110"/>
    </location>
</feature>
<dbReference type="PANTHER" id="PTHR33371:SF16">
    <property type="entry name" value="MCE-FAMILY PROTEIN MCE3F"/>
    <property type="match status" value="1"/>
</dbReference>
<sequence>MRSSAVLSLVALLVLTFAGVAYLTVGVLDMDPRRTDNHVTVKMESSGGLMQTSQVTSRGMKIGTVQAISVTPDGLDVSIALDASKDVAVDSDVVVANLSAAGEQYMDIRPRHSGGPYLQNGDVIESTRVTAAATVSETLQLGDALAAQLDTSALSGLAVTASEAIDGRDSDIDTLVETFRFLAATLRDKRTQIENLYDNAQQVGRNGYGYGPVLTDAAPYVGETGAGVTGLLESFNQYSYVASDVWDDPLGPLAVRIDGYLTPLNPDLALIATLLKPYTAPIKPLRVDAGSIVDVLTTVFPRGGPAKLSVEMPN</sequence>
<dbReference type="InterPro" id="IPR052336">
    <property type="entry name" value="MlaD_Phospholipid_Transporter"/>
</dbReference>